<feature type="binding site" evidence="8">
    <location>
        <position position="114"/>
    </location>
    <ligand>
        <name>Fe cation</name>
        <dbReference type="ChEBI" id="CHEBI:24875"/>
        <label>2</label>
    </ligand>
</feature>
<evidence type="ECO:0000256" key="1">
    <source>
        <dbReference type="ARBA" id="ARBA00004749"/>
    </source>
</evidence>
<dbReference type="SUPFAM" id="SSF47240">
    <property type="entry name" value="Ferritin-like"/>
    <property type="match status" value="1"/>
</dbReference>
<feature type="binding site" evidence="8">
    <location>
        <position position="65"/>
    </location>
    <ligand>
        <name>Fe cation</name>
        <dbReference type="ChEBI" id="CHEBI:24875"/>
        <label>1</label>
    </ligand>
</feature>
<dbReference type="RefSeq" id="WP_244408751.1">
    <property type="nucleotide sequence ID" value="NZ_AP025637.1"/>
</dbReference>
<dbReference type="EMBL" id="AP025637">
    <property type="protein sequence ID" value="BDG74588.1"/>
    <property type="molecule type" value="Genomic_DNA"/>
</dbReference>
<evidence type="ECO:0000256" key="7">
    <source>
        <dbReference type="ARBA" id="ARBA00023136"/>
    </source>
</evidence>
<dbReference type="Proteomes" id="UP000831327">
    <property type="component" value="Chromosome"/>
</dbReference>
<organism evidence="9 10">
    <name type="scientific">Roseomonas fluvialis</name>
    <dbReference type="NCBI Taxonomy" id="1750527"/>
    <lineage>
        <taxon>Bacteria</taxon>
        <taxon>Pseudomonadati</taxon>
        <taxon>Pseudomonadota</taxon>
        <taxon>Alphaproteobacteria</taxon>
        <taxon>Acetobacterales</taxon>
        <taxon>Roseomonadaceae</taxon>
        <taxon>Roseomonas</taxon>
    </lineage>
</organism>
<feature type="binding site" evidence="8">
    <location>
        <position position="149"/>
    </location>
    <ligand>
        <name>Fe cation</name>
        <dbReference type="ChEBI" id="CHEBI:24875"/>
        <label>2</label>
    </ligand>
</feature>
<accession>A0ABM7Y963</accession>
<feature type="binding site" evidence="8">
    <location>
        <position position="62"/>
    </location>
    <ligand>
        <name>Fe cation</name>
        <dbReference type="ChEBI" id="CHEBI:24875"/>
        <label>1</label>
    </ligand>
</feature>
<keyword evidence="3 8" id="KW-0479">Metal-binding</keyword>
<keyword evidence="5 8" id="KW-0408">Iron</keyword>
<dbReference type="Pfam" id="PF03232">
    <property type="entry name" value="COQ7"/>
    <property type="match status" value="1"/>
</dbReference>
<keyword evidence="10" id="KW-1185">Reference proteome</keyword>
<dbReference type="PANTHER" id="PTHR11237:SF4">
    <property type="entry name" value="5-DEMETHOXYUBIQUINONE HYDROXYLASE, MITOCHONDRIAL"/>
    <property type="match status" value="1"/>
</dbReference>
<sequence length="185" mass="20578">MTTRTTAEDRLPGDPTPRDYVERAIRVDHAGEYGAKRIYQGQLAVLGRTKYGPMIKHMQAQEQVHLDTFSRLIATRRVRPTALLPIWHVAGFALGAATALLGHRGAMACTVAVEEAIDEHYRAQEEALGEDEAELKAHIEKFRAEELEHRDIGLENEAEQAPAYRLLSAAIKAGCKVAIRISERV</sequence>
<feature type="binding site" evidence="8">
    <location>
        <position position="62"/>
    </location>
    <ligand>
        <name>Fe cation</name>
        <dbReference type="ChEBI" id="CHEBI:24875"/>
        <label>2</label>
    </ligand>
</feature>
<keyword evidence="2 8" id="KW-0831">Ubiquinone biosynthesis</keyword>
<gene>
    <name evidence="8 9" type="primary">coq7</name>
    <name evidence="9" type="ORF">Rmf_45170</name>
</gene>
<comment type="pathway">
    <text evidence="1 8">Cofactor biosynthesis; ubiquinone biosynthesis.</text>
</comment>
<keyword evidence="4 8" id="KW-0560">Oxidoreductase</keyword>
<dbReference type="CDD" id="cd01042">
    <property type="entry name" value="DMQH"/>
    <property type="match status" value="1"/>
</dbReference>
<keyword evidence="7 8" id="KW-0472">Membrane</keyword>
<keyword evidence="8" id="KW-1003">Cell membrane</keyword>
<protein>
    <recommendedName>
        <fullName evidence="8">3-demethoxyubiquinol 3-hydroxylase</fullName>
        <shortName evidence="8">DMQ hydroxylase</shortName>
        <ecNumber evidence="8">1.14.99.60</ecNumber>
    </recommendedName>
    <alternativeName>
        <fullName evidence="8">2-nonaprenyl-3-methyl-6-methoxy-1,4-benzoquinol hydroxylase</fullName>
    </alternativeName>
</protein>
<comment type="catalytic activity">
    <reaction evidence="8">
        <text>a 5-methoxy-2-methyl-3-(all-trans-polyprenyl)benzene-1,4-diol + AH2 + O2 = a 3-demethylubiquinol + A + H2O</text>
        <dbReference type="Rhea" id="RHEA:50908"/>
        <dbReference type="Rhea" id="RHEA-COMP:10859"/>
        <dbReference type="Rhea" id="RHEA-COMP:10914"/>
        <dbReference type="ChEBI" id="CHEBI:13193"/>
        <dbReference type="ChEBI" id="CHEBI:15377"/>
        <dbReference type="ChEBI" id="CHEBI:15379"/>
        <dbReference type="ChEBI" id="CHEBI:17499"/>
        <dbReference type="ChEBI" id="CHEBI:84167"/>
        <dbReference type="ChEBI" id="CHEBI:84422"/>
        <dbReference type="EC" id="1.14.99.60"/>
    </reaction>
</comment>
<evidence type="ECO:0000256" key="4">
    <source>
        <dbReference type="ARBA" id="ARBA00023002"/>
    </source>
</evidence>
<evidence type="ECO:0000256" key="3">
    <source>
        <dbReference type="ARBA" id="ARBA00022723"/>
    </source>
</evidence>
<evidence type="ECO:0000256" key="8">
    <source>
        <dbReference type="HAMAP-Rule" id="MF_01658"/>
    </source>
</evidence>
<feature type="binding site" evidence="8">
    <location>
        <position position="146"/>
    </location>
    <ligand>
        <name>Fe cation</name>
        <dbReference type="ChEBI" id="CHEBI:24875"/>
        <label>1</label>
    </ligand>
</feature>
<evidence type="ECO:0000256" key="5">
    <source>
        <dbReference type="ARBA" id="ARBA00023004"/>
    </source>
</evidence>
<evidence type="ECO:0000256" key="2">
    <source>
        <dbReference type="ARBA" id="ARBA00022688"/>
    </source>
</evidence>
<dbReference type="PANTHER" id="PTHR11237">
    <property type="entry name" value="COENZYME Q10 BIOSYNTHESIS PROTEIN 7"/>
    <property type="match status" value="1"/>
</dbReference>
<keyword evidence="6 8" id="KW-0503">Monooxygenase</keyword>
<dbReference type="InterPro" id="IPR011566">
    <property type="entry name" value="Ubq_synth_Coq7"/>
</dbReference>
<feature type="binding site" evidence="8">
    <location>
        <position position="146"/>
    </location>
    <ligand>
        <name>Fe cation</name>
        <dbReference type="ChEBI" id="CHEBI:24875"/>
        <label>2</label>
    </ligand>
</feature>
<evidence type="ECO:0000256" key="6">
    <source>
        <dbReference type="ARBA" id="ARBA00023033"/>
    </source>
</evidence>
<name>A0ABM7Y963_9PROT</name>
<proteinExistence type="inferred from homology"/>
<reference evidence="9 10" key="1">
    <citation type="journal article" date="2016" name="Microbes Environ.">
        <title>Phylogenetically diverse aerobic anoxygenic phototrophic bacteria isolated from epilithic biofilms in Tama river, Japan.</title>
        <authorList>
            <person name="Hirose S."/>
            <person name="Matsuura K."/>
            <person name="Haruta S."/>
        </authorList>
    </citation>
    <scope>NUCLEOTIDE SEQUENCE [LARGE SCALE GENOMIC DNA]</scope>
    <source>
        <strain evidence="9 10">S08</strain>
    </source>
</reference>
<comment type="subcellular location">
    <subcellularLocation>
        <location evidence="8">Cell membrane</location>
        <topology evidence="8">Peripheral membrane protein</topology>
    </subcellularLocation>
</comment>
<dbReference type="EC" id="1.14.99.60" evidence="8"/>
<evidence type="ECO:0000313" key="9">
    <source>
        <dbReference type="EMBL" id="BDG74588.1"/>
    </source>
</evidence>
<dbReference type="HAMAP" id="MF_01658">
    <property type="entry name" value="COQ7"/>
    <property type="match status" value="1"/>
</dbReference>
<evidence type="ECO:0000313" key="10">
    <source>
        <dbReference type="Proteomes" id="UP000831327"/>
    </source>
</evidence>
<comment type="function">
    <text evidence="8">Catalyzes the hydroxylation of 2-nonaprenyl-3-methyl-6-methoxy-1,4-benzoquinol during ubiquinone biosynthesis.</text>
</comment>
<dbReference type="InterPro" id="IPR009078">
    <property type="entry name" value="Ferritin-like_SF"/>
</dbReference>
<comment type="cofactor">
    <cofactor evidence="8">
        <name>Fe cation</name>
        <dbReference type="ChEBI" id="CHEBI:24875"/>
    </cofactor>
    <text evidence="8">Binds 2 iron ions per subunit.</text>
</comment>
<comment type="similarity">
    <text evidence="8">Belongs to the COQ7 family.</text>
</comment>
<feature type="binding site" evidence="8">
    <location>
        <position position="32"/>
    </location>
    <ligand>
        <name>Fe cation</name>
        <dbReference type="ChEBI" id="CHEBI:24875"/>
        <label>1</label>
    </ligand>
</feature>